<feature type="non-terminal residue" evidence="1">
    <location>
        <position position="1"/>
    </location>
</feature>
<dbReference type="AlphaFoldDB" id="A0A0B6YE66"/>
<organism evidence="1">
    <name type="scientific">Arion vulgaris</name>
    <dbReference type="NCBI Taxonomy" id="1028688"/>
    <lineage>
        <taxon>Eukaryota</taxon>
        <taxon>Metazoa</taxon>
        <taxon>Spiralia</taxon>
        <taxon>Lophotrochozoa</taxon>
        <taxon>Mollusca</taxon>
        <taxon>Gastropoda</taxon>
        <taxon>Heterobranchia</taxon>
        <taxon>Euthyneura</taxon>
        <taxon>Panpulmonata</taxon>
        <taxon>Eupulmonata</taxon>
        <taxon>Stylommatophora</taxon>
        <taxon>Helicina</taxon>
        <taxon>Arionoidea</taxon>
        <taxon>Arionidae</taxon>
        <taxon>Arion</taxon>
    </lineage>
</organism>
<gene>
    <name evidence="1" type="primary">ORF23027</name>
</gene>
<protein>
    <submittedName>
        <fullName evidence="1">Uncharacterized protein</fullName>
    </submittedName>
</protein>
<sequence>AAYSNWLRRGGSLLSTEQHRGNKKVRVIQVEQVMVILSNKPEFRMFLQRDFVNGNLCLDEKGDPETLVSLFFGDKDKNRRNRFLEIVTKHQNKNVDSLSQPSPPPNLPDFFMEVVGCPDLS</sequence>
<feature type="non-terminal residue" evidence="1">
    <location>
        <position position="121"/>
    </location>
</feature>
<reference evidence="1" key="1">
    <citation type="submission" date="2014-12" db="EMBL/GenBank/DDBJ databases">
        <title>Insight into the proteome of Arion vulgaris.</title>
        <authorList>
            <person name="Aradska J."/>
            <person name="Bulat T."/>
            <person name="Smidak R."/>
            <person name="Sarate P."/>
            <person name="Gangsoo J."/>
            <person name="Sialana F."/>
            <person name="Bilban M."/>
            <person name="Lubec G."/>
        </authorList>
    </citation>
    <scope>NUCLEOTIDE SEQUENCE</scope>
    <source>
        <tissue evidence="1">Skin</tissue>
    </source>
</reference>
<accession>A0A0B6YE66</accession>
<evidence type="ECO:0000313" key="1">
    <source>
        <dbReference type="EMBL" id="CEK54522.1"/>
    </source>
</evidence>
<proteinExistence type="predicted"/>
<dbReference type="EMBL" id="HACG01007657">
    <property type="protein sequence ID" value="CEK54522.1"/>
    <property type="molecule type" value="Transcribed_RNA"/>
</dbReference>
<name>A0A0B6YE66_9EUPU</name>